<dbReference type="KEGG" id="mag:amb0936"/>
<dbReference type="AlphaFoldDB" id="Q2W8T5"/>
<dbReference type="EMBL" id="AP007255">
    <property type="protein sequence ID" value="BAE49740.1"/>
    <property type="molecule type" value="Genomic_DNA"/>
</dbReference>
<keyword evidence="3" id="KW-1185">Reference proteome</keyword>
<dbReference type="HOGENOM" id="CLU_1862772_0_0_5"/>
<dbReference type="STRING" id="342108.amb0936"/>
<dbReference type="RefSeq" id="WP_011383374.1">
    <property type="nucleotide sequence ID" value="NC_007626.1"/>
</dbReference>
<keyword evidence="1" id="KW-0732">Signal</keyword>
<name>Q2W8T5_PARM1</name>
<sequence length="137" mass="14824">MKWTWSSGMCTALLLVSASAWAAGGYWAGIAEEVCTEVTKVETFAKAGKIEDAKAAFHTAYFGTFEEKKMEIAERSNFGISHTADVEEMFNNLRKAASKPGTGDVSALAETLRRELRKDGKALDAAKVNPDGNEGKK</sequence>
<protein>
    <submittedName>
        <fullName evidence="2">Uncharacterized protein</fullName>
    </submittedName>
</protein>
<evidence type="ECO:0000313" key="2">
    <source>
        <dbReference type="EMBL" id="BAE49740.1"/>
    </source>
</evidence>
<evidence type="ECO:0000313" key="3">
    <source>
        <dbReference type="Proteomes" id="UP000007058"/>
    </source>
</evidence>
<evidence type="ECO:0000256" key="1">
    <source>
        <dbReference type="SAM" id="SignalP"/>
    </source>
</evidence>
<dbReference type="OrthoDB" id="7355548at2"/>
<organism evidence="2 3">
    <name type="scientific">Paramagnetospirillum magneticum (strain ATCC 700264 / AMB-1)</name>
    <name type="common">Magnetospirillum magneticum</name>
    <dbReference type="NCBI Taxonomy" id="342108"/>
    <lineage>
        <taxon>Bacteria</taxon>
        <taxon>Pseudomonadati</taxon>
        <taxon>Pseudomonadota</taxon>
        <taxon>Alphaproteobacteria</taxon>
        <taxon>Rhodospirillales</taxon>
        <taxon>Magnetospirillaceae</taxon>
        <taxon>Paramagnetospirillum</taxon>
    </lineage>
</organism>
<reference evidence="2 3" key="1">
    <citation type="journal article" date="2005" name="DNA Res.">
        <title>Complete genome sequence of the facultative anaerobic magnetotactic bacterium Magnetospirillum sp. strain AMB-1.</title>
        <authorList>
            <person name="Matsunaga T."/>
            <person name="Okamura Y."/>
            <person name="Fukuda Y."/>
            <person name="Wahyudi A.T."/>
            <person name="Murase Y."/>
            <person name="Takeyama H."/>
        </authorList>
    </citation>
    <scope>NUCLEOTIDE SEQUENCE [LARGE SCALE GENOMIC DNA]</scope>
    <source>
        <strain evidence="3">ATCC 700264 / AMB-1</strain>
    </source>
</reference>
<dbReference type="Proteomes" id="UP000007058">
    <property type="component" value="Chromosome"/>
</dbReference>
<accession>Q2W8T5</accession>
<feature type="chain" id="PRO_5004217997" evidence="1">
    <location>
        <begin position="23"/>
        <end position="137"/>
    </location>
</feature>
<gene>
    <name evidence="2" type="ordered locus">amb0936</name>
</gene>
<feature type="signal peptide" evidence="1">
    <location>
        <begin position="1"/>
        <end position="22"/>
    </location>
</feature>
<proteinExistence type="predicted"/>